<reference evidence="1 2" key="1">
    <citation type="submission" date="2020-08" db="EMBL/GenBank/DDBJ databases">
        <title>Genomic Encyclopedia of Type Strains, Phase III (KMG-III): the genomes of soil and plant-associated and newly described type strains.</title>
        <authorList>
            <person name="Whitman W."/>
        </authorList>
    </citation>
    <scope>NUCLEOTIDE SEQUENCE [LARGE SCALE GENOMIC DNA]</scope>
    <source>
        <strain evidence="1 2">CECT 8305</strain>
    </source>
</reference>
<dbReference type="RefSeq" id="WP_184579909.1">
    <property type="nucleotide sequence ID" value="NZ_JACHJL010000033.1"/>
</dbReference>
<gene>
    <name evidence="1" type="ORF">FHS42_007164</name>
</gene>
<accession>A0A7W9V398</accession>
<dbReference type="EMBL" id="JACHJL010000033">
    <property type="protein sequence ID" value="MBB5940066.1"/>
    <property type="molecule type" value="Genomic_DNA"/>
</dbReference>
<dbReference type="InterPro" id="IPR046238">
    <property type="entry name" value="DUF6271"/>
</dbReference>
<evidence type="ECO:0000313" key="1">
    <source>
        <dbReference type="EMBL" id="MBB5940066.1"/>
    </source>
</evidence>
<dbReference type="AlphaFoldDB" id="A0A7W9V398"/>
<dbReference type="Pfam" id="PF19787">
    <property type="entry name" value="DUF6271"/>
    <property type="match status" value="1"/>
</dbReference>
<dbReference type="Proteomes" id="UP000588098">
    <property type="component" value="Unassembled WGS sequence"/>
</dbReference>
<organism evidence="1 2">
    <name type="scientific">Streptomyces zagrosensis</name>
    <dbReference type="NCBI Taxonomy" id="1042984"/>
    <lineage>
        <taxon>Bacteria</taxon>
        <taxon>Bacillati</taxon>
        <taxon>Actinomycetota</taxon>
        <taxon>Actinomycetes</taxon>
        <taxon>Kitasatosporales</taxon>
        <taxon>Streptomycetaceae</taxon>
        <taxon>Streptomyces</taxon>
    </lineage>
</organism>
<proteinExistence type="predicted"/>
<name>A0A7W9V398_9ACTN</name>
<sequence length="436" mass="48774">MRSICLTLPTNRASAPMVAAICQEAAYAAHHFDVEVHVLILDSAAPDAFAEHARALRAQPATPQVRVHHLGEDAQRTHLKEIIHRAGLAKPELLLELMLPADVSYGACTNRAFLIGRALGCTSVHRRDSDSSYQTWDGEPVYPIHHELTSLGERAADAAAHVTEVTLDPVHGDKPVVLVGSSFVGELSVDISEIRQLDPEVYYDIVSLWAPTTFSQQQKRELVDESFTGAGTEPFTGDHALLTLVDPMRLDMCNISFHQVHEHIPLPPATNTIGSDYFLMHLVYDAALPGVLHNRNIVNFYTQERRTDAGFMAYQLRFIKFFLSMLYFNAVYDAMAKAGPALLNDAHQVRAARVSDLVWESARLDPAENVERLDIVERSYRRLGGRYAAFADTLAPRRHQLLDEARQDMEDFGRLIEAWGPLMQASQSMRIQPLHR</sequence>
<protein>
    <submittedName>
        <fullName evidence="1">Uncharacterized protein</fullName>
    </submittedName>
</protein>
<evidence type="ECO:0000313" key="2">
    <source>
        <dbReference type="Proteomes" id="UP000588098"/>
    </source>
</evidence>
<keyword evidence="2" id="KW-1185">Reference proteome</keyword>
<comment type="caution">
    <text evidence="1">The sequence shown here is derived from an EMBL/GenBank/DDBJ whole genome shotgun (WGS) entry which is preliminary data.</text>
</comment>